<dbReference type="Proteomes" id="UP000596660">
    <property type="component" value="Unplaced"/>
</dbReference>
<dbReference type="Gramene" id="AUR62044252-RA">
    <property type="protein sequence ID" value="AUR62044252-RA:cds"/>
    <property type="gene ID" value="AUR62044252"/>
</dbReference>
<dbReference type="EnsemblPlants" id="AUR62044252-RA">
    <property type="protein sequence ID" value="AUR62044252-RA:cds"/>
    <property type="gene ID" value="AUR62044252"/>
</dbReference>
<accession>A0A803NDQ5</accession>
<evidence type="ECO:0000313" key="1">
    <source>
        <dbReference type="EnsemblPlants" id="AUR62044252-RA:cds"/>
    </source>
</evidence>
<organism evidence="1 2">
    <name type="scientific">Chenopodium quinoa</name>
    <name type="common">Quinoa</name>
    <dbReference type="NCBI Taxonomy" id="63459"/>
    <lineage>
        <taxon>Eukaryota</taxon>
        <taxon>Viridiplantae</taxon>
        <taxon>Streptophyta</taxon>
        <taxon>Embryophyta</taxon>
        <taxon>Tracheophyta</taxon>
        <taxon>Spermatophyta</taxon>
        <taxon>Magnoliopsida</taxon>
        <taxon>eudicotyledons</taxon>
        <taxon>Gunneridae</taxon>
        <taxon>Pentapetalae</taxon>
        <taxon>Caryophyllales</taxon>
        <taxon>Chenopodiaceae</taxon>
        <taxon>Chenopodioideae</taxon>
        <taxon>Atripliceae</taxon>
        <taxon>Chenopodium</taxon>
    </lineage>
</organism>
<dbReference type="AlphaFoldDB" id="A0A803NDQ5"/>
<name>A0A803NDQ5_CHEQI</name>
<proteinExistence type="predicted"/>
<sequence>MLNYRQNVGHFQHLSSPMNHYVTNEWTTSQNIGHPMTEKIEVGLQHPGYSNGGENAAFQPISNHQTMSNGQYQQNPSNVYMVNGVASPPGGYQQERVDTRSNLNSYHQVNAGGYHNTHLGPHQQKFNGSRNPNILPQQQVSATHHGQLSAGNDELDEDNDVEGTLEELDVFCEEWDLEHAVKSMRKLSKRGVFIDMPRYLILIDACGKGKALKEAQDVSSEYCQIYFSC</sequence>
<evidence type="ECO:0000313" key="2">
    <source>
        <dbReference type="Proteomes" id="UP000596660"/>
    </source>
</evidence>
<reference evidence="1" key="2">
    <citation type="submission" date="2021-03" db="UniProtKB">
        <authorList>
            <consortium name="EnsemblPlants"/>
        </authorList>
    </citation>
    <scope>IDENTIFICATION</scope>
</reference>
<keyword evidence="2" id="KW-1185">Reference proteome</keyword>
<reference evidence="1" key="1">
    <citation type="journal article" date="2017" name="Nature">
        <title>The genome of Chenopodium quinoa.</title>
        <authorList>
            <person name="Jarvis D.E."/>
            <person name="Ho Y.S."/>
            <person name="Lightfoot D.J."/>
            <person name="Schmoeckel S.M."/>
            <person name="Li B."/>
            <person name="Borm T.J.A."/>
            <person name="Ohyanagi H."/>
            <person name="Mineta K."/>
            <person name="Michell C.T."/>
            <person name="Saber N."/>
            <person name="Kharbatia N.M."/>
            <person name="Rupper R.R."/>
            <person name="Sharp A.R."/>
            <person name="Dally N."/>
            <person name="Boughton B.A."/>
            <person name="Woo Y.H."/>
            <person name="Gao G."/>
            <person name="Schijlen E.G.W.M."/>
            <person name="Guo X."/>
            <person name="Momin A.A."/>
            <person name="Negrao S."/>
            <person name="Al-Babili S."/>
            <person name="Gehring C."/>
            <person name="Roessner U."/>
            <person name="Jung C."/>
            <person name="Murphy K."/>
            <person name="Arold S.T."/>
            <person name="Gojobori T."/>
            <person name="van der Linden C.G."/>
            <person name="van Loo E.N."/>
            <person name="Jellen E.N."/>
            <person name="Maughan P.J."/>
            <person name="Tester M."/>
        </authorList>
    </citation>
    <scope>NUCLEOTIDE SEQUENCE [LARGE SCALE GENOMIC DNA]</scope>
    <source>
        <strain evidence="1">cv. PI 614886</strain>
    </source>
</reference>
<protein>
    <submittedName>
        <fullName evidence="1">Uncharacterized protein</fullName>
    </submittedName>
</protein>